<evidence type="ECO:0000256" key="1">
    <source>
        <dbReference type="ARBA" id="ARBA00023125"/>
    </source>
</evidence>
<dbReference type="Gene3D" id="1.10.150.130">
    <property type="match status" value="1"/>
</dbReference>
<proteinExistence type="predicted"/>
<dbReference type="GO" id="GO:0015074">
    <property type="term" value="P:DNA integration"/>
    <property type="evidence" value="ECO:0007669"/>
    <property type="project" value="InterPro"/>
</dbReference>
<keyword evidence="1" id="KW-0238">DNA-binding</keyword>
<keyword evidence="4" id="KW-1185">Reference proteome</keyword>
<protein>
    <recommendedName>
        <fullName evidence="2">Integrase SAM-like N-terminal domain-containing protein</fullName>
    </recommendedName>
</protein>
<gene>
    <name evidence="3" type="ORF">FHP08_15550</name>
</gene>
<sequence>MEQIPATPPQPRLLDEVRRQIRIRHYAYSTERNCVYWTKIFVRLQRHPRDMGAAEVEAFPSYLATDRKAWASTQNQAKAALLFFYKSVPDIDLPGFRKSFRRRVHAACRWC</sequence>
<name>A0A5C8NRL5_9BURK</name>
<evidence type="ECO:0000259" key="2">
    <source>
        <dbReference type="Pfam" id="PF13495"/>
    </source>
</evidence>
<reference evidence="3 4" key="1">
    <citation type="submission" date="2019-06" db="EMBL/GenBank/DDBJ databases">
        <title>Quisquiliibacterium sp. nov., isolated from a maize field.</title>
        <authorList>
            <person name="Lin S.-Y."/>
            <person name="Tsai C.-F."/>
            <person name="Young C.-C."/>
        </authorList>
    </citation>
    <scope>NUCLEOTIDE SEQUENCE [LARGE SCALE GENOMIC DNA]</scope>
    <source>
        <strain evidence="3 4">CC-CFT501</strain>
    </source>
</reference>
<dbReference type="InterPro" id="IPR010998">
    <property type="entry name" value="Integrase_recombinase_N"/>
</dbReference>
<dbReference type="Proteomes" id="UP000321548">
    <property type="component" value="Unassembled WGS sequence"/>
</dbReference>
<dbReference type="GO" id="GO:0003677">
    <property type="term" value="F:DNA binding"/>
    <property type="evidence" value="ECO:0007669"/>
    <property type="project" value="UniProtKB-KW"/>
</dbReference>
<comment type="caution">
    <text evidence="3">The sequence shown here is derived from an EMBL/GenBank/DDBJ whole genome shotgun (WGS) entry which is preliminary data.</text>
</comment>
<dbReference type="OrthoDB" id="9801717at2"/>
<accession>A0A5C8NRL5</accession>
<dbReference type="EMBL" id="VDUY01000006">
    <property type="protein sequence ID" value="TXL64340.1"/>
    <property type="molecule type" value="Genomic_DNA"/>
</dbReference>
<evidence type="ECO:0000313" key="3">
    <source>
        <dbReference type="EMBL" id="TXL64340.1"/>
    </source>
</evidence>
<organism evidence="3 4">
    <name type="scientific">Zeimonas arvi</name>
    <dbReference type="NCBI Taxonomy" id="2498847"/>
    <lineage>
        <taxon>Bacteria</taxon>
        <taxon>Pseudomonadati</taxon>
        <taxon>Pseudomonadota</taxon>
        <taxon>Betaproteobacteria</taxon>
        <taxon>Burkholderiales</taxon>
        <taxon>Burkholderiaceae</taxon>
        <taxon>Zeimonas</taxon>
    </lineage>
</organism>
<evidence type="ECO:0000313" key="4">
    <source>
        <dbReference type="Proteomes" id="UP000321548"/>
    </source>
</evidence>
<feature type="domain" description="Integrase SAM-like N-terminal" evidence="2">
    <location>
        <begin position="13"/>
        <end position="93"/>
    </location>
</feature>
<dbReference type="InterPro" id="IPR004107">
    <property type="entry name" value="Integrase_SAM-like_N"/>
</dbReference>
<dbReference type="Pfam" id="PF13495">
    <property type="entry name" value="Phage_int_SAM_4"/>
    <property type="match status" value="1"/>
</dbReference>
<dbReference type="RefSeq" id="WP_147705399.1">
    <property type="nucleotide sequence ID" value="NZ_VDUY01000006.1"/>
</dbReference>
<dbReference type="AlphaFoldDB" id="A0A5C8NRL5"/>